<name>A0ABP8TKS2_9ACTN</name>
<gene>
    <name evidence="1" type="ORF">GCM10023195_25870</name>
</gene>
<dbReference type="Gene3D" id="1.25.40.10">
    <property type="entry name" value="Tetratricopeptide repeat domain"/>
    <property type="match status" value="1"/>
</dbReference>
<dbReference type="InterPro" id="IPR011990">
    <property type="entry name" value="TPR-like_helical_dom_sf"/>
</dbReference>
<dbReference type="SUPFAM" id="SSF48452">
    <property type="entry name" value="TPR-like"/>
    <property type="match status" value="1"/>
</dbReference>
<protein>
    <submittedName>
        <fullName evidence="1">Uncharacterized protein</fullName>
    </submittedName>
</protein>
<dbReference type="Proteomes" id="UP001500212">
    <property type="component" value="Unassembled WGS sequence"/>
</dbReference>
<evidence type="ECO:0000313" key="1">
    <source>
        <dbReference type="EMBL" id="GAA4606962.1"/>
    </source>
</evidence>
<accession>A0ABP8TKS2</accession>
<organism evidence="1 2">
    <name type="scientific">Actinoallomurus liliacearum</name>
    <dbReference type="NCBI Taxonomy" id="1080073"/>
    <lineage>
        <taxon>Bacteria</taxon>
        <taxon>Bacillati</taxon>
        <taxon>Actinomycetota</taxon>
        <taxon>Actinomycetes</taxon>
        <taxon>Streptosporangiales</taxon>
        <taxon>Thermomonosporaceae</taxon>
        <taxon>Actinoallomurus</taxon>
    </lineage>
</organism>
<keyword evidence="2" id="KW-1185">Reference proteome</keyword>
<reference evidence="2" key="1">
    <citation type="journal article" date="2019" name="Int. J. Syst. Evol. Microbiol.">
        <title>The Global Catalogue of Microorganisms (GCM) 10K type strain sequencing project: providing services to taxonomists for standard genome sequencing and annotation.</title>
        <authorList>
            <consortium name="The Broad Institute Genomics Platform"/>
            <consortium name="The Broad Institute Genome Sequencing Center for Infectious Disease"/>
            <person name="Wu L."/>
            <person name="Ma J."/>
        </authorList>
    </citation>
    <scope>NUCLEOTIDE SEQUENCE [LARGE SCALE GENOMIC DNA]</scope>
    <source>
        <strain evidence="2">JCM 17938</strain>
    </source>
</reference>
<comment type="caution">
    <text evidence="1">The sequence shown here is derived from an EMBL/GenBank/DDBJ whole genome shotgun (WGS) entry which is preliminary data.</text>
</comment>
<dbReference type="RefSeq" id="WP_345353288.1">
    <property type="nucleotide sequence ID" value="NZ_BAABHJ010000005.1"/>
</dbReference>
<evidence type="ECO:0000313" key="2">
    <source>
        <dbReference type="Proteomes" id="UP001500212"/>
    </source>
</evidence>
<dbReference type="EMBL" id="BAABHJ010000005">
    <property type="protein sequence ID" value="GAA4606962.1"/>
    <property type="molecule type" value="Genomic_DNA"/>
</dbReference>
<proteinExistence type="predicted"/>
<sequence length="482" mass="53025">MSWGGKDAPGRQQRASRAHRLRERGLTWEQIADVWEADNPDITPRVAFRWTHNLTNQEVAERWNQIGVGEPTMTKSRIYEFEAWPKSGRRPSVSNLEVLARIYQTSGRRLLTVDEYATYDSDSRDAIAKIDHRALDSAHRPYVIAYETRTPAGPRRSFVTPVLSSPASNGMPIPHDMDADLAAVQAFRVTDRQTGGRHLYSAVTTYLQAVIAPRMFGGRDGGGSALFAAAGGLTEMAGWMAHDAGHDRMAWQHFSRSLELAAAADDHQLKAHVLASMSHLSLRASEAGEALRLVREGQITLVSAPPSSELGARLFAMEARALAVLRRVQDCEKAILRAEAALDGASAPMRSPWVSPFDEAALSGEVARCMYELGRFAEVESYARRVIELRPHCHVRSRAFAQLLLAAALVRQGRPEESCAIAGEMISTIRALASSPVMDQLKELTASLAPYRDDKVVADFLPHLRGALADPIADRSDSDMVI</sequence>